<organism evidence="1 2">
    <name type="scientific">Ophiocordyceps australis</name>
    <dbReference type="NCBI Taxonomy" id="1399860"/>
    <lineage>
        <taxon>Eukaryota</taxon>
        <taxon>Fungi</taxon>
        <taxon>Dikarya</taxon>
        <taxon>Ascomycota</taxon>
        <taxon>Pezizomycotina</taxon>
        <taxon>Sordariomycetes</taxon>
        <taxon>Hypocreomycetidae</taxon>
        <taxon>Hypocreales</taxon>
        <taxon>Ophiocordycipitaceae</taxon>
        <taxon>Ophiocordyceps</taxon>
    </lineage>
</organism>
<evidence type="ECO:0000313" key="2">
    <source>
        <dbReference type="Proteomes" id="UP000226192"/>
    </source>
</evidence>
<proteinExistence type="predicted"/>
<sequence length="693" mass="78646">MGQDWLHLLRQTARQGKAALYKCPICEAEIQAGFDAFKAHVQTNMTSHSILADDADIEKAFKNAMAPKHSQMAFNYSPEMREQQLLQRYIGSSVESQSVIEMGEMTGHSKARLVSHDKLAAEVKGIYTSLPMIESKCIEYDSCEETTQLSPDLFEVLLLLHSLPECEHSFSGTRHPSVGGTSHPVPAHAEMEREIPQSSFKNLGPRKTFDGKSDKLRHTQSVLSMVQCAGLKYPHLFSVQNILRFLSNKMMPRCEPLLGWTAGDWTTAWMKPNARQQGQFEWRINGCINDIPISALADTGATCVAISKRLAKRLNLKPEPGIPHTKFKLPCGQLRKHLGIVPAKFTFANKVNGKKERKESHSLQCSIVPGLEHDLVLPFEFLRDTETLSRHRHRLQQVPVHKENSLRYLDASSAGKHDKRARLRGFVGNKPCVAVPDTGSTIMAMSASYATMHDIDIDVTQKSTVRFADGTKAITMGMATATWAFEADRDPISYEWHILEGLEVDAVLSIEFIKRHNIFGGRDQDDLLDIDMVLDWDYWEIYGICQVAQSGDPLGKLADDFYTDSMSLFFPHLMPLPASIIQEVVFADPKWRDTTVNSPDRFTYPQRVKEYARREEIQNLIVQMPAAQQEAAQEAEKARQRYWDKLQRRHILGLNRHLIQHNQETVPLVTATELKTEEPSDKRGGRWWKVRHR</sequence>
<dbReference type="EMBL" id="NJET01000040">
    <property type="protein sequence ID" value="PHH63907.1"/>
    <property type="molecule type" value="Genomic_DNA"/>
</dbReference>
<evidence type="ECO:0000313" key="1">
    <source>
        <dbReference type="EMBL" id="PHH63907.1"/>
    </source>
</evidence>
<reference evidence="1 2" key="1">
    <citation type="submission" date="2017-06" db="EMBL/GenBank/DDBJ databases">
        <title>Ant-infecting Ophiocordyceps genomes reveal a high diversity of potential behavioral manipulation genes and a possible major role for enterotoxins.</title>
        <authorList>
            <person name="De Bekker C."/>
            <person name="Evans H.C."/>
            <person name="Brachmann A."/>
            <person name="Hughes D.P."/>
        </authorList>
    </citation>
    <scope>NUCLEOTIDE SEQUENCE [LARGE SCALE GENOMIC DNA]</scope>
    <source>
        <strain evidence="1 2">Map64</strain>
    </source>
</reference>
<protein>
    <submittedName>
        <fullName evidence="1">Uncharacterized protein</fullName>
    </submittedName>
</protein>
<dbReference type="InterPro" id="IPR021109">
    <property type="entry name" value="Peptidase_aspartic_dom_sf"/>
</dbReference>
<gene>
    <name evidence="1" type="ORF">CDD81_5355</name>
</gene>
<dbReference type="Pfam" id="PF13650">
    <property type="entry name" value="Asp_protease_2"/>
    <property type="match status" value="1"/>
</dbReference>
<accession>A0A2C5Y5D6</accession>
<dbReference type="STRING" id="1399860.A0A2C5Y5D6"/>
<keyword evidence="2" id="KW-1185">Reference proteome</keyword>
<dbReference type="AlphaFoldDB" id="A0A2C5Y5D6"/>
<dbReference type="Proteomes" id="UP000226192">
    <property type="component" value="Unassembled WGS sequence"/>
</dbReference>
<dbReference type="OrthoDB" id="6079484at2759"/>
<dbReference type="CDD" id="cd00303">
    <property type="entry name" value="retropepsin_like"/>
    <property type="match status" value="2"/>
</dbReference>
<dbReference type="SUPFAM" id="SSF50630">
    <property type="entry name" value="Acid proteases"/>
    <property type="match status" value="1"/>
</dbReference>
<name>A0A2C5Y5D6_9HYPO</name>
<dbReference type="Gene3D" id="2.40.70.10">
    <property type="entry name" value="Acid Proteases"/>
    <property type="match status" value="2"/>
</dbReference>
<comment type="caution">
    <text evidence="1">The sequence shown here is derived from an EMBL/GenBank/DDBJ whole genome shotgun (WGS) entry which is preliminary data.</text>
</comment>